<sequence length="387" mass="43313">GDEELKKLRSLCRYVVIDNERGYDGPAFEQRQPPPSAPPVARKEVARQPAPELLPAEPDFRKALTQVYQYRRRATAFLDNVLQGVRSGQSVDTGAAVHVVEGLAKSVEVNINASMWLNSLKRRHEHSANHCTNVAVVSLAFAHYLGYSGQKLIDVGIGALLHDVGLMRLPIHLLDKPGKLAPEEERELREHPTQGEHLLQRGKAQLSSTVVNIIRHHHERLDGSGYPDGLSGDRIPEEAMIVALADIYDAMTTERPYKTPASPHGSMNVIKQLGDREFKRSLVQAFMSCIGIYPIGSVVQLHSGDIALVVSHTRRTRLRPEVMILQNAKGQMYRNWPLMDLDKRAEMRGGDKFQIMRVVDPARYGVDVARVTETYVDRLYQGTLNTV</sequence>
<accession>A0ABU0WD97</accession>
<dbReference type="EMBL" id="JAVDDT010000012">
    <property type="protein sequence ID" value="MDQ2070890.1"/>
    <property type="molecule type" value="Genomic_DNA"/>
</dbReference>
<dbReference type="CDD" id="cd00077">
    <property type="entry name" value="HDc"/>
    <property type="match status" value="1"/>
</dbReference>
<feature type="non-terminal residue" evidence="3">
    <location>
        <position position="1"/>
    </location>
</feature>
<dbReference type="InterPro" id="IPR021812">
    <property type="entry name" value="DUF3391"/>
</dbReference>
<dbReference type="Proteomes" id="UP001239019">
    <property type="component" value="Unassembled WGS sequence"/>
</dbReference>
<evidence type="ECO:0000313" key="3">
    <source>
        <dbReference type="EMBL" id="MDQ2070890.1"/>
    </source>
</evidence>
<reference evidence="3 4" key="1">
    <citation type="submission" date="2023-08" db="EMBL/GenBank/DDBJ databases">
        <title>Whole-genome sequencing of halo(alkali)philic microorganisms from hypersaline lakes.</title>
        <authorList>
            <person name="Sorokin D.Y."/>
            <person name="Abbas B."/>
            <person name="Merkel A.Y."/>
        </authorList>
    </citation>
    <scope>NUCLEOTIDE SEQUENCE [LARGE SCALE GENOMIC DNA]</scope>
    <source>
        <strain evidence="3 4">AB-CW4</strain>
    </source>
</reference>
<dbReference type="Pfam" id="PF13487">
    <property type="entry name" value="HD_5"/>
    <property type="match status" value="1"/>
</dbReference>
<dbReference type="InterPro" id="IPR003607">
    <property type="entry name" value="HD/PDEase_dom"/>
</dbReference>
<keyword evidence="4" id="KW-1185">Reference proteome</keyword>
<protein>
    <submittedName>
        <fullName evidence="3">HD-GYP domain-containing protein</fullName>
    </submittedName>
</protein>
<proteinExistence type="predicted"/>
<feature type="domain" description="HD-GYP" evidence="2">
    <location>
        <begin position="105"/>
        <end position="302"/>
    </location>
</feature>
<organism evidence="3 4">
    <name type="scientific">Natronospira bacteriovora</name>
    <dbReference type="NCBI Taxonomy" id="3069753"/>
    <lineage>
        <taxon>Bacteria</taxon>
        <taxon>Pseudomonadati</taxon>
        <taxon>Pseudomonadota</taxon>
        <taxon>Gammaproteobacteria</taxon>
        <taxon>Natronospirales</taxon>
        <taxon>Natronospiraceae</taxon>
        <taxon>Natronospira</taxon>
    </lineage>
</organism>
<dbReference type="PANTHER" id="PTHR43155:SF2">
    <property type="entry name" value="CYCLIC DI-GMP PHOSPHODIESTERASE PA4108"/>
    <property type="match status" value="1"/>
</dbReference>
<evidence type="ECO:0000313" key="4">
    <source>
        <dbReference type="Proteomes" id="UP001239019"/>
    </source>
</evidence>
<feature type="region of interest" description="Disordered" evidence="1">
    <location>
        <begin position="23"/>
        <end position="46"/>
    </location>
</feature>
<gene>
    <name evidence="3" type="ORF">RBH19_13515</name>
</gene>
<dbReference type="InterPro" id="IPR037522">
    <property type="entry name" value="HD_GYP_dom"/>
</dbReference>
<evidence type="ECO:0000259" key="2">
    <source>
        <dbReference type="PROSITE" id="PS51832"/>
    </source>
</evidence>
<dbReference type="SMART" id="SM00471">
    <property type="entry name" value="HDc"/>
    <property type="match status" value="1"/>
</dbReference>
<dbReference type="PROSITE" id="PS51832">
    <property type="entry name" value="HD_GYP"/>
    <property type="match status" value="1"/>
</dbReference>
<dbReference type="SUPFAM" id="SSF109604">
    <property type="entry name" value="HD-domain/PDEase-like"/>
    <property type="match status" value="1"/>
</dbReference>
<dbReference type="PANTHER" id="PTHR43155">
    <property type="entry name" value="CYCLIC DI-GMP PHOSPHODIESTERASE PA4108-RELATED"/>
    <property type="match status" value="1"/>
</dbReference>
<dbReference type="RefSeq" id="WP_306729386.1">
    <property type="nucleotide sequence ID" value="NZ_JAVDDT010000012.1"/>
</dbReference>
<comment type="caution">
    <text evidence="3">The sequence shown here is derived from an EMBL/GenBank/DDBJ whole genome shotgun (WGS) entry which is preliminary data.</text>
</comment>
<name>A0ABU0WD97_9GAMM</name>
<dbReference type="Pfam" id="PF11871">
    <property type="entry name" value="DUF3391"/>
    <property type="match status" value="1"/>
</dbReference>
<evidence type="ECO:0000256" key="1">
    <source>
        <dbReference type="SAM" id="MobiDB-lite"/>
    </source>
</evidence>
<dbReference type="Gene3D" id="1.10.3210.10">
    <property type="entry name" value="Hypothetical protein af1432"/>
    <property type="match status" value="1"/>
</dbReference>